<name>A0ABZ2Z425_9BACT</name>
<evidence type="ECO:0000313" key="2">
    <source>
        <dbReference type="EMBL" id="WZN46448.1"/>
    </source>
</evidence>
<dbReference type="Pfam" id="PF18962">
    <property type="entry name" value="Por_Secre_tail"/>
    <property type="match status" value="1"/>
</dbReference>
<accession>A0ABZ2Z425</accession>
<gene>
    <name evidence="2" type="ORF">WJU22_26535</name>
</gene>
<evidence type="ECO:0000259" key="1">
    <source>
        <dbReference type="Pfam" id="PF18962"/>
    </source>
</evidence>
<dbReference type="NCBIfam" id="TIGR04183">
    <property type="entry name" value="Por_Secre_tail"/>
    <property type="match status" value="1"/>
</dbReference>
<evidence type="ECO:0000313" key="3">
    <source>
        <dbReference type="Proteomes" id="UP001449657"/>
    </source>
</evidence>
<reference evidence="2 3" key="1">
    <citation type="submission" date="2024-03" db="EMBL/GenBank/DDBJ databases">
        <title>Chitinophaga caseinilytica sp. nov., a casein hydrolysing bacterium isolated from forest soil.</title>
        <authorList>
            <person name="Lee D.S."/>
            <person name="Han D.M."/>
            <person name="Baek J.H."/>
            <person name="Choi D.G."/>
            <person name="Jeon J.H."/>
            <person name="Jeon C.O."/>
        </authorList>
    </citation>
    <scope>NUCLEOTIDE SEQUENCE [LARGE SCALE GENOMIC DNA]</scope>
    <source>
        <strain evidence="2 3">KACC 19118</strain>
    </source>
</reference>
<organism evidence="2 3">
    <name type="scientific">Chitinophaga caseinilytica</name>
    <dbReference type="NCBI Taxonomy" id="2267521"/>
    <lineage>
        <taxon>Bacteria</taxon>
        <taxon>Pseudomonadati</taxon>
        <taxon>Bacteroidota</taxon>
        <taxon>Chitinophagia</taxon>
        <taxon>Chitinophagales</taxon>
        <taxon>Chitinophagaceae</taxon>
        <taxon>Chitinophaga</taxon>
    </lineage>
</organism>
<dbReference type="RefSeq" id="WP_341841148.1">
    <property type="nucleotide sequence ID" value="NZ_CP149792.1"/>
</dbReference>
<feature type="domain" description="Secretion system C-terminal sorting" evidence="1">
    <location>
        <begin position="92"/>
        <end position="168"/>
    </location>
</feature>
<sequence>MMKTYPYKFLIIPLLIAAFSLPARAQLVLVRQVFAASGGSGIAGGILFDYTIGEPSITPFTTGKLLLTQGFQQPDVLPSLAPGKNPVVDFSLFPNPALTTFKIQFNLLTDATVSFMLMNTAGQVVFQDVRNFAPGKVVIPTSVDKLAAGIYTVVVKVNAFVLTEKLIVQ</sequence>
<keyword evidence="3" id="KW-1185">Reference proteome</keyword>
<dbReference type="Proteomes" id="UP001449657">
    <property type="component" value="Chromosome"/>
</dbReference>
<dbReference type="InterPro" id="IPR026444">
    <property type="entry name" value="Secre_tail"/>
</dbReference>
<proteinExistence type="predicted"/>
<dbReference type="EMBL" id="CP150096">
    <property type="protein sequence ID" value="WZN46448.1"/>
    <property type="molecule type" value="Genomic_DNA"/>
</dbReference>
<protein>
    <submittedName>
        <fullName evidence="2">T9SS type A sorting domain-containing protein</fullName>
    </submittedName>
</protein>